<dbReference type="InterPro" id="IPR050300">
    <property type="entry name" value="GDXG_lipolytic_enzyme"/>
</dbReference>
<evidence type="ECO:0000256" key="1">
    <source>
        <dbReference type="ARBA" id="ARBA00022801"/>
    </source>
</evidence>
<keyword evidence="1" id="KW-0378">Hydrolase</keyword>
<evidence type="ECO:0000259" key="2">
    <source>
        <dbReference type="Pfam" id="PF07859"/>
    </source>
</evidence>
<dbReference type="OrthoDB" id="408631at2759"/>
<protein>
    <recommendedName>
        <fullName evidence="2">Alpha/beta hydrolase fold-3 domain-containing protein</fullName>
    </recommendedName>
</protein>
<sequence>MSNSQLSSDLSLDASKFDYAKISKTTAQFNEALIQKLESGPKWYEVGAEKYRQMRWNGETPLPKPKVIESGEDFNIPSRDSGREIPCRMFKPADGQVKGVFMHIHGGGWVLQDINYQDGLLKFHADNCGLAVISVGYRLAPENPFPAAPEDCFDAAEYLVENAKSKYGGDLCFIGGESAGGHLSVLTALHLLKTKPTFALRGLLLHFGAYDLSLLPSVHHFDKPLVLDKPIIDHYLEAFVPNTSLAQRRDPSISPFYADLRDYGRGKLPPALFTCGTEDPLLDDSMMMAAKWMSAGNDAVVRIYTGAPHGYILYPPGACESVEEGLEAARQFILEKL</sequence>
<dbReference type="InterPro" id="IPR013094">
    <property type="entry name" value="AB_hydrolase_3"/>
</dbReference>
<dbReference type="Pfam" id="PF07859">
    <property type="entry name" value="Abhydrolase_3"/>
    <property type="match status" value="1"/>
</dbReference>
<dbReference type="RefSeq" id="XP_033398525.1">
    <property type="nucleotide sequence ID" value="XM_033538932.1"/>
</dbReference>
<feature type="domain" description="Alpha/beta hydrolase fold-3" evidence="2">
    <location>
        <begin position="102"/>
        <end position="312"/>
    </location>
</feature>
<evidence type="ECO:0000313" key="4">
    <source>
        <dbReference type="Proteomes" id="UP000799438"/>
    </source>
</evidence>
<gene>
    <name evidence="3" type="ORF">K452DRAFT_269286</name>
</gene>
<accession>A0A6A6BH92</accession>
<dbReference type="EMBL" id="ML995483">
    <property type="protein sequence ID" value="KAF2142813.1"/>
    <property type="molecule type" value="Genomic_DNA"/>
</dbReference>
<organism evidence="3 4">
    <name type="scientific">Aplosporella prunicola CBS 121167</name>
    <dbReference type="NCBI Taxonomy" id="1176127"/>
    <lineage>
        <taxon>Eukaryota</taxon>
        <taxon>Fungi</taxon>
        <taxon>Dikarya</taxon>
        <taxon>Ascomycota</taxon>
        <taxon>Pezizomycotina</taxon>
        <taxon>Dothideomycetes</taxon>
        <taxon>Dothideomycetes incertae sedis</taxon>
        <taxon>Botryosphaeriales</taxon>
        <taxon>Aplosporellaceae</taxon>
        <taxon>Aplosporella</taxon>
    </lineage>
</organism>
<proteinExistence type="predicted"/>
<name>A0A6A6BH92_9PEZI</name>
<dbReference type="PANTHER" id="PTHR48081">
    <property type="entry name" value="AB HYDROLASE SUPERFAMILY PROTEIN C4A8.06C"/>
    <property type="match status" value="1"/>
</dbReference>
<dbReference type="Proteomes" id="UP000799438">
    <property type="component" value="Unassembled WGS sequence"/>
</dbReference>
<dbReference type="PANTHER" id="PTHR48081:SF8">
    <property type="entry name" value="ALPHA_BETA HYDROLASE FOLD-3 DOMAIN-CONTAINING PROTEIN-RELATED"/>
    <property type="match status" value="1"/>
</dbReference>
<dbReference type="AlphaFoldDB" id="A0A6A6BH92"/>
<dbReference type="GeneID" id="54296428"/>
<reference evidence="3" key="1">
    <citation type="journal article" date="2020" name="Stud. Mycol.">
        <title>101 Dothideomycetes genomes: a test case for predicting lifestyles and emergence of pathogens.</title>
        <authorList>
            <person name="Haridas S."/>
            <person name="Albert R."/>
            <person name="Binder M."/>
            <person name="Bloem J."/>
            <person name="Labutti K."/>
            <person name="Salamov A."/>
            <person name="Andreopoulos B."/>
            <person name="Baker S."/>
            <person name="Barry K."/>
            <person name="Bills G."/>
            <person name="Bluhm B."/>
            <person name="Cannon C."/>
            <person name="Castanera R."/>
            <person name="Culley D."/>
            <person name="Daum C."/>
            <person name="Ezra D."/>
            <person name="Gonzalez J."/>
            <person name="Henrissat B."/>
            <person name="Kuo A."/>
            <person name="Liang C."/>
            <person name="Lipzen A."/>
            <person name="Lutzoni F."/>
            <person name="Magnuson J."/>
            <person name="Mondo S."/>
            <person name="Nolan M."/>
            <person name="Ohm R."/>
            <person name="Pangilinan J."/>
            <person name="Park H.-J."/>
            <person name="Ramirez L."/>
            <person name="Alfaro M."/>
            <person name="Sun H."/>
            <person name="Tritt A."/>
            <person name="Yoshinaga Y."/>
            <person name="Zwiers L.-H."/>
            <person name="Turgeon B."/>
            <person name="Goodwin S."/>
            <person name="Spatafora J."/>
            <person name="Crous P."/>
            <person name="Grigoriev I."/>
        </authorList>
    </citation>
    <scope>NUCLEOTIDE SEQUENCE</scope>
    <source>
        <strain evidence="3">CBS 121167</strain>
    </source>
</reference>
<dbReference type="GO" id="GO:0016787">
    <property type="term" value="F:hydrolase activity"/>
    <property type="evidence" value="ECO:0007669"/>
    <property type="project" value="UniProtKB-KW"/>
</dbReference>
<evidence type="ECO:0000313" key="3">
    <source>
        <dbReference type="EMBL" id="KAF2142813.1"/>
    </source>
</evidence>
<dbReference type="InterPro" id="IPR029058">
    <property type="entry name" value="AB_hydrolase_fold"/>
</dbReference>
<dbReference type="SUPFAM" id="SSF53474">
    <property type="entry name" value="alpha/beta-Hydrolases"/>
    <property type="match status" value="1"/>
</dbReference>
<keyword evidence="4" id="KW-1185">Reference proteome</keyword>
<dbReference type="Gene3D" id="3.40.50.1820">
    <property type="entry name" value="alpha/beta hydrolase"/>
    <property type="match status" value="1"/>
</dbReference>